<reference evidence="1" key="1">
    <citation type="submission" date="2020-04" db="EMBL/GenBank/DDBJ databases">
        <authorList>
            <person name="Chiriac C."/>
            <person name="Salcher M."/>
            <person name="Ghai R."/>
            <person name="Kavagutti S V."/>
        </authorList>
    </citation>
    <scope>NUCLEOTIDE SEQUENCE</scope>
</reference>
<sequence>MNQKKAKALRKIARSLTSHLPEHVFKEMGINTHVTDGVQSKVTAPLTVAADTKRGQYVALKRVVQEQYRK</sequence>
<evidence type="ECO:0000313" key="1">
    <source>
        <dbReference type="EMBL" id="CAB4124815.1"/>
    </source>
</evidence>
<dbReference type="EMBL" id="LR796179">
    <property type="protein sequence ID" value="CAB4124815.1"/>
    <property type="molecule type" value="Genomic_DNA"/>
</dbReference>
<name>A0A6J5KUL6_9CAUD</name>
<gene>
    <name evidence="1" type="ORF">UFOVP65_33</name>
</gene>
<organism evidence="1">
    <name type="scientific">uncultured Caudovirales phage</name>
    <dbReference type="NCBI Taxonomy" id="2100421"/>
    <lineage>
        <taxon>Viruses</taxon>
        <taxon>Duplodnaviria</taxon>
        <taxon>Heunggongvirae</taxon>
        <taxon>Uroviricota</taxon>
        <taxon>Caudoviricetes</taxon>
        <taxon>Peduoviridae</taxon>
        <taxon>Maltschvirus</taxon>
        <taxon>Maltschvirus maltsch</taxon>
    </lineage>
</organism>
<protein>
    <submittedName>
        <fullName evidence="1">Uncharacterized protein</fullName>
    </submittedName>
</protein>
<accession>A0A6J5KUL6</accession>
<proteinExistence type="predicted"/>